<dbReference type="AlphaFoldDB" id="A0A8H9HSB6"/>
<name>A0A8H9HSB6_KITAU</name>
<gene>
    <name evidence="1" type="ORF">GCM10010502_42260</name>
</gene>
<comment type="caution">
    <text evidence="1">The sequence shown here is derived from an EMBL/GenBank/DDBJ whole genome shotgun (WGS) entry which is preliminary data.</text>
</comment>
<sequence length="180" mass="19497">MPGLRPFHPVPAETDLRGPRRRAVHARVDVDPAELVLGEGQELRLVPFAEAQRMKPPPALKGYLRQLEARLTAGRTPEWAVVDDIHRHISAHRAGLGLSLLHLQVVKIQEEAGEVAEALLGVLGANPRKGVSPTVADLQGELCDVITAAMVALRDTTADPGTVLAEHLARWQPSRLDPEG</sequence>
<organism evidence="1 2">
    <name type="scientific">Kitasatospora aureofaciens</name>
    <name type="common">Streptomyces aureofaciens</name>
    <dbReference type="NCBI Taxonomy" id="1894"/>
    <lineage>
        <taxon>Bacteria</taxon>
        <taxon>Bacillati</taxon>
        <taxon>Actinomycetota</taxon>
        <taxon>Actinomycetes</taxon>
        <taxon>Kitasatosporales</taxon>
        <taxon>Streptomycetaceae</taxon>
        <taxon>Kitasatospora</taxon>
    </lineage>
</organism>
<dbReference type="OrthoDB" id="3785106at2"/>
<reference evidence="1" key="2">
    <citation type="submission" date="2020-09" db="EMBL/GenBank/DDBJ databases">
        <authorList>
            <person name="Sun Q."/>
            <person name="Ohkuma M."/>
        </authorList>
    </citation>
    <scope>NUCLEOTIDE SEQUENCE</scope>
    <source>
        <strain evidence="1">JCM 4434</strain>
    </source>
</reference>
<dbReference type="EMBL" id="BMUB01000009">
    <property type="protein sequence ID" value="GGU85539.1"/>
    <property type="molecule type" value="Genomic_DNA"/>
</dbReference>
<dbReference type="SUPFAM" id="SSF101386">
    <property type="entry name" value="all-alpha NTP pyrophosphatases"/>
    <property type="match status" value="1"/>
</dbReference>
<proteinExistence type="predicted"/>
<accession>A0A8H9HSB6</accession>
<reference evidence="1" key="1">
    <citation type="journal article" date="2014" name="Int. J. Syst. Evol. Microbiol.">
        <title>Complete genome sequence of Corynebacterium casei LMG S-19264T (=DSM 44701T), isolated from a smear-ripened cheese.</title>
        <authorList>
            <consortium name="US DOE Joint Genome Institute (JGI-PGF)"/>
            <person name="Walter F."/>
            <person name="Albersmeier A."/>
            <person name="Kalinowski J."/>
            <person name="Ruckert C."/>
        </authorList>
    </citation>
    <scope>NUCLEOTIDE SEQUENCE</scope>
    <source>
        <strain evidence="1">JCM 4434</strain>
    </source>
</reference>
<protein>
    <submittedName>
        <fullName evidence="1">Uncharacterized protein</fullName>
    </submittedName>
</protein>
<evidence type="ECO:0000313" key="2">
    <source>
        <dbReference type="Proteomes" id="UP000610124"/>
    </source>
</evidence>
<dbReference type="CDD" id="cd11533">
    <property type="entry name" value="NTP-PPase_Af0060_like"/>
    <property type="match status" value="1"/>
</dbReference>
<evidence type="ECO:0000313" key="1">
    <source>
        <dbReference type="EMBL" id="GGU85539.1"/>
    </source>
</evidence>
<dbReference type="InterPro" id="IPR044548">
    <property type="entry name" value="AF0060_NTP-PPase_MazG-like"/>
</dbReference>
<dbReference type="Proteomes" id="UP000610124">
    <property type="component" value="Unassembled WGS sequence"/>
</dbReference>